<protein>
    <submittedName>
        <fullName evidence="2">NirD/YgiW/YdeI family stress tolerance protein</fullName>
    </submittedName>
</protein>
<comment type="caution">
    <text evidence="2">The sequence shown here is derived from an EMBL/GenBank/DDBJ whole genome shotgun (WGS) entry which is preliminary data.</text>
</comment>
<dbReference type="Gene3D" id="2.40.50.200">
    <property type="entry name" value="Bacterial OB-fold"/>
    <property type="match status" value="1"/>
</dbReference>
<keyword evidence="3" id="KW-1185">Reference proteome</keyword>
<proteinExistence type="predicted"/>
<accession>A0ABV4XG89</accession>
<organism evidence="2 3">
    <name type="scientific">Floridaenema aerugineum BLCC-F46</name>
    <dbReference type="NCBI Taxonomy" id="3153654"/>
    <lineage>
        <taxon>Bacteria</taxon>
        <taxon>Bacillati</taxon>
        <taxon>Cyanobacteriota</taxon>
        <taxon>Cyanophyceae</taxon>
        <taxon>Oscillatoriophycideae</taxon>
        <taxon>Aerosakkonematales</taxon>
        <taxon>Aerosakkonemataceae</taxon>
        <taxon>Floridanema</taxon>
        <taxon>Floridanema aerugineum</taxon>
    </lineage>
</organism>
<reference evidence="2 3" key="1">
    <citation type="submission" date="2024-09" db="EMBL/GenBank/DDBJ databases">
        <title>Floridaenema gen nov. (Aerosakkonemataceae, Aerosakkonematales ord. nov., Cyanobacteria) from benthic tropical and subtropical fresh waters, with the description of four new species.</title>
        <authorList>
            <person name="Moretto J.A."/>
            <person name="Berthold D.E."/>
            <person name="Lefler F.W."/>
            <person name="Huang I.-S."/>
            <person name="Laughinghouse H. IV."/>
        </authorList>
    </citation>
    <scope>NUCLEOTIDE SEQUENCE [LARGE SCALE GENOMIC DNA]</scope>
    <source>
        <strain evidence="2 3">BLCC-F46</strain>
    </source>
</reference>
<gene>
    <name evidence="2" type="ORF">ACE1CC_33585</name>
</gene>
<sequence>MKKIVLGILALTAIVGAGSIAIAQSKIRDLHNANSTTITGKIVQLRDDEFIIDDGTGQLLVDTEDRTLRTANLKNGETVTVRGRYDDNDFEVISITRANGQIIYVFDD</sequence>
<dbReference type="SUPFAM" id="SSF101756">
    <property type="entry name" value="Hypothetical protein YgiW"/>
    <property type="match status" value="1"/>
</dbReference>
<evidence type="ECO:0000313" key="3">
    <source>
        <dbReference type="Proteomes" id="UP001576774"/>
    </source>
</evidence>
<dbReference type="Pfam" id="PF04076">
    <property type="entry name" value="BOF"/>
    <property type="match status" value="1"/>
</dbReference>
<dbReference type="Proteomes" id="UP001576774">
    <property type="component" value="Unassembled WGS sequence"/>
</dbReference>
<dbReference type="NCBIfam" id="NF033674">
    <property type="entry name" value="stress_OB_fold"/>
    <property type="match status" value="1"/>
</dbReference>
<name>A0ABV4XG89_9CYAN</name>
<evidence type="ECO:0000313" key="2">
    <source>
        <dbReference type="EMBL" id="MFB2881810.1"/>
    </source>
</evidence>
<dbReference type="RefSeq" id="WP_413274778.1">
    <property type="nucleotide sequence ID" value="NZ_JBHFNQ010000247.1"/>
</dbReference>
<keyword evidence="1" id="KW-0732">Signal</keyword>
<dbReference type="InterPro" id="IPR036700">
    <property type="entry name" value="BOBF_sf"/>
</dbReference>
<dbReference type="InterPro" id="IPR005220">
    <property type="entry name" value="CarO-like"/>
</dbReference>
<evidence type="ECO:0000256" key="1">
    <source>
        <dbReference type="ARBA" id="ARBA00022729"/>
    </source>
</evidence>
<dbReference type="EMBL" id="JBHFNQ010000247">
    <property type="protein sequence ID" value="MFB2881810.1"/>
    <property type="molecule type" value="Genomic_DNA"/>
</dbReference>